<evidence type="ECO:0000256" key="3">
    <source>
        <dbReference type="ARBA" id="ARBA00022475"/>
    </source>
</evidence>
<dbReference type="GO" id="GO:0005576">
    <property type="term" value="C:extracellular region"/>
    <property type="evidence" value="ECO:0007669"/>
    <property type="project" value="UniProtKB-SubCell"/>
</dbReference>
<dbReference type="Pfam" id="PF07686">
    <property type="entry name" value="V-set"/>
    <property type="match status" value="1"/>
</dbReference>
<keyword evidence="3" id="KW-1003">Cell membrane</keyword>
<evidence type="ECO:0000313" key="14">
    <source>
        <dbReference type="Ensembl" id="ENSCAFP00000044033.2"/>
    </source>
</evidence>
<name>A0A8P0NUF0_CANLF</name>
<keyword evidence="5" id="KW-0391">Immunity</keyword>
<feature type="signal peptide" evidence="11">
    <location>
        <begin position="1"/>
        <end position="19"/>
    </location>
</feature>
<keyword evidence="8" id="KW-1015">Disulfide bond</keyword>
<dbReference type="SUPFAM" id="SSF48726">
    <property type="entry name" value="Immunoglobulin"/>
    <property type="match status" value="1"/>
</dbReference>
<evidence type="ECO:0000313" key="15">
    <source>
        <dbReference type="Proteomes" id="UP000002254"/>
    </source>
</evidence>
<proteinExistence type="predicted"/>
<dbReference type="GO" id="GO:0005886">
    <property type="term" value="C:plasma membrane"/>
    <property type="evidence" value="ECO:0007669"/>
    <property type="project" value="UniProtKB-SubCell"/>
</dbReference>
<keyword evidence="7" id="KW-0472">Membrane</keyword>
<evidence type="ECO:0000256" key="9">
    <source>
        <dbReference type="ARBA" id="ARBA00023319"/>
    </source>
</evidence>
<dbReference type="Ensembl" id="ENSCAFT00000071597.2">
    <property type="protein sequence ID" value="ENSCAFP00000044033.2"/>
    <property type="gene ID" value="ENSCAFG00000044861.2"/>
</dbReference>
<evidence type="ECO:0000259" key="13">
    <source>
        <dbReference type="SMART" id="SM00409"/>
    </source>
</evidence>
<keyword evidence="4" id="KW-0964">Secreted</keyword>
<dbReference type="GO" id="GO:0019814">
    <property type="term" value="C:immunoglobulin complex"/>
    <property type="evidence" value="ECO:0007669"/>
    <property type="project" value="UniProtKB-KW"/>
</dbReference>
<dbReference type="InterPro" id="IPR013106">
    <property type="entry name" value="Ig_V-set"/>
</dbReference>
<evidence type="ECO:0000256" key="10">
    <source>
        <dbReference type="ARBA" id="ARBA00043265"/>
    </source>
</evidence>
<evidence type="ECO:0000259" key="12">
    <source>
        <dbReference type="SMART" id="SM00406"/>
    </source>
</evidence>
<comment type="subcellular location">
    <subcellularLocation>
        <location evidence="1">Cell membrane</location>
    </subcellularLocation>
    <subcellularLocation>
        <location evidence="2">Secreted</location>
    </subcellularLocation>
</comment>
<dbReference type="SMART" id="SM00406">
    <property type="entry name" value="IGv"/>
    <property type="match status" value="1"/>
</dbReference>
<feature type="domain" description="Immunoglobulin" evidence="13">
    <location>
        <begin position="26"/>
        <end position="130"/>
    </location>
</feature>
<keyword evidence="6" id="KW-1064">Adaptive immunity</keyword>
<evidence type="ECO:0000256" key="5">
    <source>
        <dbReference type="ARBA" id="ARBA00022859"/>
    </source>
</evidence>
<feature type="chain" id="PRO_5035894463" description="Ig-like domain-containing protein" evidence="11">
    <location>
        <begin position="20"/>
        <end position="166"/>
    </location>
</feature>
<keyword evidence="10" id="KW-1280">Immunoglobulin</keyword>
<sequence length="166" mass="18743">MESFLGWVFLVAILKGVQGEVQLVESGGDLVKPGGSLRLSCVASGFTFSSYYMFWIRQAPGKGNQWVGYINKDGSSTYYPDAVKGRFTISRDNAKNTLYLQMNSLTVEDTALYYCARDTVRRLQCELRHKPPCRRRLGPAGGAHSSLLLSRRPRSRCRWTFWAGFL</sequence>
<dbReference type="SMART" id="SM00409">
    <property type="entry name" value="IG"/>
    <property type="match status" value="1"/>
</dbReference>
<dbReference type="Gene3D" id="2.60.40.10">
    <property type="entry name" value="Immunoglobulins"/>
    <property type="match status" value="1"/>
</dbReference>
<evidence type="ECO:0000256" key="7">
    <source>
        <dbReference type="ARBA" id="ARBA00023136"/>
    </source>
</evidence>
<evidence type="ECO:0000256" key="11">
    <source>
        <dbReference type="SAM" id="SignalP"/>
    </source>
</evidence>
<evidence type="ECO:0000256" key="4">
    <source>
        <dbReference type="ARBA" id="ARBA00022525"/>
    </source>
</evidence>
<reference evidence="14" key="2">
    <citation type="submission" date="2025-08" db="UniProtKB">
        <authorList>
            <consortium name="Ensembl"/>
        </authorList>
    </citation>
    <scope>IDENTIFICATION</scope>
</reference>
<gene>
    <name evidence="14" type="primary">LOC111097183</name>
</gene>
<accession>A0A8P0NUF0</accession>
<evidence type="ECO:0008006" key="16">
    <source>
        <dbReference type="Google" id="ProtNLM"/>
    </source>
</evidence>
<keyword evidence="11" id="KW-0732">Signal</keyword>
<dbReference type="InterPro" id="IPR013783">
    <property type="entry name" value="Ig-like_fold"/>
</dbReference>
<evidence type="ECO:0000256" key="6">
    <source>
        <dbReference type="ARBA" id="ARBA00023130"/>
    </source>
</evidence>
<dbReference type="PANTHER" id="PTHR23266">
    <property type="entry name" value="IMMUNOGLOBULIN HEAVY CHAIN"/>
    <property type="match status" value="1"/>
</dbReference>
<organism evidence="14 15">
    <name type="scientific">Canis lupus familiaris</name>
    <name type="common">Dog</name>
    <name type="synonym">Canis familiaris</name>
    <dbReference type="NCBI Taxonomy" id="9615"/>
    <lineage>
        <taxon>Eukaryota</taxon>
        <taxon>Metazoa</taxon>
        <taxon>Chordata</taxon>
        <taxon>Craniata</taxon>
        <taxon>Vertebrata</taxon>
        <taxon>Euteleostomi</taxon>
        <taxon>Mammalia</taxon>
        <taxon>Eutheria</taxon>
        <taxon>Laurasiatheria</taxon>
        <taxon>Carnivora</taxon>
        <taxon>Caniformia</taxon>
        <taxon>Canidae</taxon>
        <taxon>Canis</taxon>
    </lineage>
</organism>
<dbReference type="GO" id="GO:0002250">
    <property type="term" value="P:adaptive immune response"/>
    <property type="evidence" value="ECO:0007669"/>
    <property type="project" value="UniProtKB-KW"/>
</dbReference>
<dbReference type="InterPro" id="IPR003599">
    <property type="entry name" value="Ig_sub"/>
</dbReference>
<evidence type="ECO:0000256" key="8">
    <source>
        <dbReference type="ARBA" id="ARBA00023157"/>
    </source>
</evidence>
<dbReference type="Proteomes" id="UP000002254">
    <property type="component" value="Chromosome 8"/>
</dbReference>
<evidence type="ECO:0000256" key="1">
    <source>
        <dbReference type="ARBA" id="ARBA00004236"/>
    </source>
</evidence>
<feature type="domain" description="Immunoglobulin V-set" evidence="12">
    <location>
        <begin position="36"/>
        <end position="117"/>
    </location>
</feature>
<dbReference type="FunFam" id="2.60.40.10:FF:001142">
    <property type="entry name" value="Immunoglobulin heavy variable 5-15"/>
    <property type="match status" value="1"/>
</dbReference>
<reference evidence="14 15" key="1">
    <citation type="journal article" date="2005" name="Nature">
        <title>Genome sequence, comparative analysis and haplotype structure of the domestic dog.</title>
        <authorList>
            <consortium name="Broad Sequencing Platform"/>
            <person name="Lindblad-Toh K."/>
            <person name="Wade C.M."/>
            <person name="Mikkelsen T.S."/>
            <person name="Karlsson E.K."/>
            <person name="Jaffe D.B."/>
            <person name="Kamal M."/>
            <person name="Clamp M."/>
            <person name="Chang J.L."/>
            <person name="Kulbokas E.J. III"/>
            <person name="Zody M.C."/>
            <person name="Mauceli E."/>
            <person name="Xie X."/>
            <person name="Breen M."/>
            <person name="Wayne R.K."/>
            <person name="Ostrander E.A."/>
            <person name="Ponting C.P."/>
            <person name="Galibert F."/>
            <person name="Smith D.R."/>
            <person name="DeJong P.J."/>
            <person name="Kirkness E."/>
            <person name="Alvarez P."/>
            <person name="Biagi T."/>
            <person name="Brockman W."/>
            <person name="Butler J."/>
            <person name="Chin C.W."/>
            <person name="Cook A."/>
            <person name="Cuff J."/>
            <person name="Daly M.J."/>
            <person name="DeCaprio D."/>
            <person name="Gnerre S."/>
            <person name="Grabherr M."/>
            <person name="Kellis M."/>
            <person name="Kleber M."/>
            <person name="Bardeleben C."/>
            <person name="Goodstadt L."/>
            <person name="Heger A."/>
            <person name="Hitte C."/>
            <person name="Kim L."/>
            <person name="Koepfli K.P."/>
            <person name="Parker H.G."/>
            <person name="Pollinger J.P."/>
            <person name="Searle S.M."/>
            <person name="Sutter N.B."/>
            <person name="Thomas R."/>
            <person name="Webber C."/>
            <person name="Baldwin J."/>
            <person name="Abebe A."/>
            <person name="Abouelleil A."/>
            <person name="Aftuck L."/>
            <person name="Ait-Zahra M."/>
            <person name="Aldredge T."/>
            <person name="Allen N."/>
            <person name="An P."/>
            <person name="Anderson S."/>
            <person name="Antoine C."/>
            <person name="Arachchi H."/>
            <person name="Aslam A."/>
            <person name="Ayotte L."/>
            <person name="Bachantsang P."/>
            <person name="Barry A."/>
            <person name="Bayul T."/>
            <person name="Benamara M."/>
            <person name="Berlin A."/>
            <person name="Bessette D."/>
            <person name="Blitshteyn B."/>
            <person name="Bloom T."/>
            <person name="Blye J."/>
            <person name="Boguslavskiy L."/>
            <person name="Bonnet C."/>
            <person name="Boukhgalter B."/>
            <person name="Brown A."/>
            <person name="Cahill P."/>
            <person name="Calixte N."/>
            <person name="Camarata J."/>
            <person name="Cheshatsang Y."/>
            <person name="Chu J."/>
            <person name="Citroen M."/>
            <person name="Collymore A."/>
            <person name="Cooke P."/>
            <person name="Dawoe T."/>
            <person name="Daza R."/>
            <person name="Decktor K."/>
            <person name="DeGray S."/>
            <person name="Dhargay N."/>
            <person name="Dooley K."/>
            <person name="Dooley K."/>
            <person name="Dorje P."/>
            <person name="Dorjee K."/>
            <person name="Dorris L."/>
            <person name="Duffey N."/>
            <person name="Dupes A."/>
            <person name="Egbiremolen O."/>
            <person name="Elong R."/>
            <person name="Falk J."/>
            <person name="Farina A."/>
            <person name="Faro S."/>
            <person name="Ferguson D."/>
            <person name="Ferreira P."/>
            <person name="Fisher S."/>
            <person name="FitzGerald M."/>
            <person name="Foley K."/>
            <person name="Foley C."/>
            <person name="Franke A."/>
            <person name="Friedrich D."/>
            <person name="Gage D."/>
            <person name="Garber M."/>
            <person name="Gearin G."/>
            <person name="Giannoukos G."/>
            <person name="Goode T."/>
            <person name="Goyette A."/>
            <person name="Graham J."/>
            <person name="Grandbois E."/>
            <person name="Gyaltsen K."/>
            <person name="Hafez N."/>
            <person name="Hagopian D."/>
            <person name="Hagos B."/>
            <person name="Hall J."/>
            <person name="Healy C."/>
            <person name="Hegarty R."/>
            <person name="Honan T."/>
            <person name="Horn A."/>
            <person name="Houde N."/>
            <person name="Hughes L."/>
            <person name="Hunnicutt L."/>
            <person name="Husby M."/>
            <person name="Jester B."/>
            <person name="Jones C."/>
            <person name="Kamat A."/>
            <person name="Kanga B."/>
            <person name="Kells C."/>
            <person name="Khazanovich D."/>
            <person name="Kieu A.C."/>
            <person name="Kisner P."/>
            <person name="Kumar M."/>
            <person name="Lance K."/>
            <person name="Landers T."/>
            <person name="Lara M."/>
            <person name="Lee W."/>
            <person name="Leger J.P."/>
            <person name="Lennon N."/>
            <person name="Leuper L."/>
            <person name="LeVine S."/>
            <person name="Liu J."/>
            <person name="Liu X."/>
            <person name="Lokyitsang Y."/>
            <person name="Lokyitsang T."/>
            <person name="Lui A."/>
            <person name="Macdonald J."/>
            <person name="Major J."/>
            <person name="Marabella R."/>
            <person name="Maru K."/>
            <person name="Matthews C."/>
            <person name="McDonough S."/>
            <person name="Mehta T."/>
            <person name="Meldrim J."/>
            <person name="Melnikov A."/>
            <person name="Meneus L."/>
            <person name="Mihalev A."/>
            <person name="Mihova T."/>
            <person name="Miller K."/>
            <person name="Mittelman R."/>
            <person name="Mlenga V."/>
            <person name="Mulrain L."/>
            <person name="Munson G."/>
            <person name="Navidi A."/>
            <person name="Naylor J."/>
            <person name="Nguyen T."/>
            <person name="Nguyen N."/>
            <person name="Nguyen C."/>
            <person name="Nguyen T."/>
            <person name="Nicol R."/>
            <person name="Norbu N."/>
            <person name="Norbu C."/>
            <person name="Novod N."/>
            <person name="Nyima T."/>
            <person name="Olandt P."/>
            <person name="O'Neill B."/>
            <person name="O'Neill K."/>
            <person name="Osman S."/>
            <person name="Oyono L."/>
            <person name="Patti C."/>
            <person name="Perrin D."/>
            <person name="Phunkhang P."/>
            <person name="Pierre F."/>
            <person name="Priest M."/>
            <person name="Rachupka A."/>
            <person name="Raghuraman S."/>
            <person name="Rameau R."/>
            <person name="Ray V."/>
            <person name="Raymond C."/>
            <person name="Rege F."/>
            <person name="Rise C."/>
            <person name="Rogers J."/>
            <person name="Rogov P."/>
            <person name="Sahalie J."/>
            <person name="Settipalli S."/>
            <person name="Sharpe T."/>
            <person name="Shea T."/>
            <person name="Sheehan M."/>
            <person name="Sherpa N."/>
            <person name="Shi J."/>
            <person name="Shih D."/>
            <person name="Sloan J."/>
            <person name="Smith C."/>
            <person name="Sparrow T."/>
            <person name="Stalker J."/>
            <person name="Stange-Thomann N."/>
            <person name="Stavropoulos S."/>
            <person name="Stone C."/>
            <person name="Stone S."/>
            <person name="Sykes S."/>
            <person name="Tchuinga P."/>
            <person name="Tenzing P."/>
            <person name="Tesfaye S."/>
            <person name="Thoulutsang D."/>
            <person name="Thoulutsang Y."/>
            <person name="Topham K."/>
            <person name="Topping I."/>
            <person name="Tsamla T."/>
            <person name="Vassiliev H."/>
            <person name="Venkataraman V."/>
            <person name="Vo A."/>
            <person name="Wangchuk T."/>
            <person name="Wangdi T."/>
            <person name="Weiand M."/>
            <person name="Wilkinson J."/>
            <person name="Wilson A."/>
            <person name="Yadav S."/>
            <person name="Yang S."/>
            <person name="Yang X."/>
            <person name="Young G."/>
            <person name="Yu Q."/>
            <person name="Zainoun J."/>
            <person name="Zembek L."/>
            <person name="Zimmer A."/>
            <person name="Lander E.S."/>
        </authorList>
    </citation>
    <scope>NUCLEOTIDE SEQUENCE [LARGE SCALE GENOMIC DNA]</scope>
    <source>
        <strain evidence="14">Boxer</strain>
    </source>
</reference>
<protein>
    <recommendedName>
        <fullName evidence="16">Ig-like domain-containing protein</fullName>
    </recommendedName>
</protein>
<evidence type="ECO:0000256" key="2">
    <source>
        <dbReference type="ARBA" id="ARBA00004613"/>
    </source>
</evidence>
<dbReference type="InterPro" id="IPR050199">
    <property type="entry name" value="IgHV"/>
</dbReference>
<dbReference type="AlphaFoldDB" id="A0A8P0NUF0"/>
<dbReference type="CDD" id="cd04981">
    <property type="entry name" value="IgV_H"/>
    <property type="match status" value="1"/>
</dbReference>
<dbReference type="InterPro" id="IPR036179">
    <property type="entry name" value="Ig-like_dom_sf"/>
</dbReference>
<keyword evidence="9" id="KW-0393">Immunoglobulin domain</keyword>